<proteinExistence type="inferred from homology"/>
<feature type="signal peptide" evidence="3">
    <location>
        <begin position="1"/>
        <end position="17"/>
    </location>
</feature>
<feature type="region of interest" description="Disordered" evidence="2">
    <location>
        <begin position="244"/>
        <end position="277"/>
    </location>
</feature>
<sequence length="428" mass="47114">MSGKSVLLLIFVHGFMGSNDSFCDFPLRLKEILSTLLSDYTVQSIVYPTYKTRKDLTQAVEAFNTWLVSQIRAIYDDNALGTRKNIKIILIGHSMGGLLIGDSAMSLHGNMELANLLNSDMLENKKNAEIKTSLNDKTDYNNLIVEQKLADSNGSTSRIVGVIAFDTPYYGISHEAISQTVVKKALDISKTVDNTKKAGFGLLNDFKSLWNQTANNTTNNSRSPKESSPELSFLDDSMSIFSKSRSATRENSKSPKSLGPDTKPSPRSDPVAISKQESGRLSNSLKLGIFAAGAFAAVGLATAAYINKDKIGEGSQFISEHICFVGSLYKQDELQSRVLKLTSKTSMGFYCFYNQINCLNSGLGLYTKRYFINLPPDNQIGGKYFCPLPSDLDDEISAHMNMFDTSITKTAFSIGKLTISKILEFLDK</sequence>
<dbReference type="EMBL" id="MBFU01000106">
    <property type="protein sequence ID" value="PWA02116.1"/>
    <property type="molecule type" value="Genomic_DNA"/>
</dbReference>
<organism evidence="5 6">
    <name type="scientific">Smittium angustum</name>
    <dbReference type="NCBI Taxonomy" id="133377"/>
    <lineage>
        <taxon>Eukaryota</taxon>
        <taxon>Fungi</taxon>
        <taxon>Fungi incertae sedis</taxon>
        <taxon>Zoopagomycota</taxon>
        <taxon>Kickxellomycotina</taxon>
        <taxon>Harpellomycetes</taxon>
        <taxon>Harpellales</taxon>
        <taxon>Legeriomycetaceae</taxon>
        <taxon>Smittium</taxon>
    </lineage>
</organism>
<evidence type="ECO:0000313" key="5">
    <source>
        <dbReference type="EMBL" id="PWA02116.1"/>
    </source>
</evidence>
<comment type="caution">
    <text evidence="5">The sequence shown here is derived from an EMBL/GenBank/DDBJ whole genome shotgun (WGS) entry which is preliminary data.</text>
</comment>
<keyword evidence="6" id="KW-1185">Reference proteome</keyword>
<protein>
    <recommendedName>
        <fullName evidence="4">DUF676 domain-containing protein</fullName>
    </recommendedName>
</protein>
<evidence type="ECO:0000256" key="2">
    <source>
        <dbReference type="SAM" id="MobiDB-lite"/>
    </source>
</evidence>
<dbReference type="PANTHER" id="PTHR47842:SF1">
    <property type="entry name" value="DUF676 DOMAIN-CONTAINING PROTEIN"/>
    <property type="match status" value="1"/>
</dbReference>
<dbReference type="PANTHER" id="PTHR47842">
    <property type="entry name" value="EXPRESSED PROTEIN"/>
    <property type="match status" value="1"/>
</dbReference>
<feature type="domain" description="DUF676" evidence="4">
    <location>
        <begin position="6"/>
        <end position="100"/>
    </location>
</feature>
<evidence type="ECO:0000313" key="6">
    <source>
        <dbReference type="Proteomes" id="UP000245591"/>
    </source>
</evidence>
<dbReference type="InterPro" id="IPR007751">
    <property type="entry name" value="DUF676_lipase-like"/>
</dbReference>
<feature type="chain" id="PRO_5015749357" description="DUF676 domain-containing protein" evidence="3">
    <location>
        <begin position="18"/>
        <end position="428"/>
    </location>
</feature>
<keyword evidence="3" id="KW-0732">Signal</keyword>
<accession>A0A2U1JAL2</accession>
<comment type="similarity">
    <text evidence="1">Belongs to the putative lipase ROG1 family.</text>
</comment>
<name>A0A2U1JAL2_SMIAN</name>
<dbReference type="Gene3D" id="3.40.50.1820">
    <property type="entry name" value="alpha/beta hydrolase"/>
    <property type="match status" value="1"/>
</dbReference>
<evidence type="ECO:0000256" key="1">
    <source>
        <dbReference type="ARBA" id="ARBA00007920"/>
    </source>
</evidence>
<dbReference type="Pfam" id="PF05057">
    <property type="entry name" value="DUF676"/>
    <property type="match status" value="1"/>
</dbReference>
<evidence type="ECO:0000256" key="3">
    <source>
        <dbReference type="SAM" id="SignalP"/>
    </source>
</evidence>
<evidence type="ECO:0000259" key="4">
    <source>
        <dbReference type="Pfam" id="PF05057"/>
    </source>
</evidence>
<dbReference type="InterPro" id="IPR029058">
    <property type="entry name" value="AB_hydrolase_fold"/>
</dbReference>
<dbReference type="SUPFAM" id="SSF53474">
    <property type="entry name" value="alpha/beta-Hydrolases"/>
    <property type="match status" value="1"/>
</dbReference>
<dbReference type="Proteomes" id="UP000245591">
    <property type="component" value="Unassembled WGS sequence"/>
</dbReference>
<dbReference type="AlphaFoldDB" id="A0A2U1JAL2"/>
<reference evidence="5 6" key="1">
    <citation type="journal article" date="2018" name="MBio">
        <title>Comparative Genomics Reveals the Core Gene Toolbox for the Fungus-Insect Symbiosis.</title>
        <authorList>
            <person name="Wang Y."/>
            <person name="Stata M."/>
            <person name="Wang W."/>
            <person name="Stajich J.E."/>
            <person name="White M.M."/>
            <person name="Moncalvo J.M."/>
        </authorList>
    </citation>
    <scope>NUCLEOTIDE SEQUENCE [LARGE SCALE GENOMIC DNA]</scope>
    <source>
        <strain evidence="5 6">AUS-126-30</strain>
    </source>
</reference>
<gene>
    <name evidence="5" type="ORF">BB558_001759</name>
</gene>